<dbReference type="SUPFAM" id="SSF54897">
    <property type="entry name" value="Protease propeptides/inhibitors"/>
    <property type="match status" value="3"/>
</dbReference>
<keyword evidence="15" id="KW-0175">Coiled coil</keyword>
<evidence type="ECO:0000256" key="16">
    <source>
        <dbReference type="SAM" id="SignalP"/>
    </source>
</evidence>
<evidence type="ECO:0000256" key="1">
    <source>
        <dbReference type="ARBA" id="ARBA00001947"/>
    </source>
</evidence>
<dbReference type="PRINTS" id="PR00765">
    <property type="entry name" value="CRBOXYPTASEA"/>
</dbReference>
<proteinExistence type="inferred from homology"/>
<dbReference type="Pfam" id="PF00246">
    <property type="entry name" value="Peptidase_M14"/>
    <property type="match status" value="3"/>
</dbReference>
<feature type="active site" description="Proton donor/acceptor" evidence="14">
    <location>
        <position position="781"/>
    </location>
</feature>
<dbReference type="InterPro" id="IPR003146">
    <property type="entry name" value="M14A_act_pep"/>
</dbReference>
<keyword evidence="5" id="KW-0121">Carboxypeptidase</keyword>
<keyword evidence="7" id="KW-0479">Metal-binding</keyword>
<sequence>MKYCATVVVLLALAVFGTFAEQVSYRDYKVYSIHVDSVEKHNVLKRWQDVRGVDFWDRAGYRVMIHPSLQDAFERFLDVNAFSYERIIEDVEATIEAERKYDQEYRRRKAASGRATVDFEHFWTNAEVNAYLDELAQTYPNLVRVETIGTTHLGRPIKSITISTNNGVAGSKPVVFIDGGIHAREWAGVMSVLYLIHELVEHSSSYADMLNKDWVIIPVANPDGYEFSHTDNRMWRKNRFPATILCTGIDLNRNWDYLWVFTSNACSDSYAGATAFSELETQALNRVLLQYGSNIAIYFAVHTYGDMILYPYGHSWPFVPVANQAAHIALGEQARDAVTAVGGPRYVVGNSAEILYTANGCSDDYVAGVIGARFAYTLELTGGGRNGFDLPATEIQAVATQTFQIYRTMANNAYKLYSLYVEDDEQAEELHDWYADGRIDFWSYGTLNDSVTVMVKPDLQEQFEAMMDDVQFESELVEENVQSLLEHEQEQRKLHILSKRRRPQKVPQKPNGTSTMDEDVLDFDHFWTLDEIYSYMDRLEKTYPNLVRVMSIGQTYENRSIQAITISRNSRIGQTRPVVLVDGGMHAREWVSHMSAVYLIYQLVEFADKNEDLLLNTDWIVVPVLNPDGYVYSYETNRLWRKNRNDDNVLCTGTDVNRNFPFRFSYTSHSCTEGFAGNSPGSEPETRALMLLASEFSTSIKMYLSLHSCGEYILYPYGFTHRPVPNQQDLHVLGTMAAEAVKNIGGPEYIVMQASGLLYLATGSDDFLYGAFGVEYAYTLELKCGTRGYGFIIEQDQIEAIASETFEMLKVFGLHAGNLRTLTVVTGCLLALAFVQAGSYHEFEVYNVRPETKEQLAVLLKWRSEQEIVADFWDTPRLGRNARVMVTREDHKQAEEFLEQHDIEYDLVAEDVQELLNREQRRNVEHSRRMKRDSNSRATINFEHFWTLDEIYDYLDELAVAYDGLVRVSEIGRTYEDRPIKAITISTRGTIDQTRPIVFMDGGIHAREWAGVMSVIYMIHEFVEHSEEYSEQLENTDYVIVPVANPDGYVYTHDQNRLWRKNRSQSNVLCYGVDLNRNFPFMWDRTTTECTNNFAGHSASSESETKALIALMDQYKAAIRMYLAVHTYGEMILWPWGYDFLHAPNEEDLQRLGERARDALVAAGGPEYEVGNSADILYTATGATDDYAYSLGVPYAYTLELTGGGSQGFDLPAAELARVTSQTFELLKVFGQHAGTLSVTSA</sequence>
<dbReference type="PROSITE" id="PS52035">
    <property type="entry name" value="PEPTIDASE_M14"/>
    <property type="match status" value="3"/>
</dbReference>
<reference evidence="18" key="2">
    <citation type="submission" date="2020-05" db="UniProtKB">
        <authorList>
            <consortium name="EnsemblMetazoa"/>
        </authorList>
    </citation>
    <scope>IDENTIFICATION</scope>
    <source>
        <strain evidence="18">Epiroticus2</strain>
    </source>
</reference>
<evidence type="ECO:0000256" key="13">
    <source>
        <dbReference type="ARBA" id="ARBA00057299"/>
    </source>
</evidence>
<evidence type="ECO:0000256" key="8">
    <source>
        <dbReference type="ARBA" id="ARBA00022729"/>
    </source>
</evidence>
<feature type="active site" description="Proton donor/acceptor" evidence="14">
    <location>
        <position position="379"/>
    </location>
</feature>
<dbReference type="Gene3D" id="3.40.630.10">
    <property type="entry name" value="Zn peptidases"/>
    <property type="match status" value="3"/>
</dbReference>
<keyword evidence="8 16" id="KW-0732">Signal</keyword>
<dbReference type="STRING" id="199890.A0A182PB02"/>
<comment type="cofactor">
    <cofactor evidence="1">
        <name>Zn(2+)</name>
        <dbReference type="ChEBI" id="CHEBI:29105"/>
    </cofactor>
</comment>
<keyword evidence="12" id="KW-1015">Disulfide bond</keyword>
<dbReference type="InterPro" id="IPR036990">
    <property type="entry name" value="M14A-like_propep"/>
</dbReference>
<dbReference type="SMART" id="SM00631">
    <property type="entry name" value="Zn_pept"/>
    <property type="match status" value="3"/>
</dbReference>
<dbReference type="GO" id="GO:0008270">
    <property type="term" value="F:zinc ion binding"/>
    <property type="evidence" value="ECO:0007669"/>
    <property type="project" value="InterPro"/>
</dbReference>
<keyword evidence="4" id="KW-0964">Secreted</keyword>
<keyword evidence="9" id="KW-0378">Hydrolase</keyword>
<feature type="domain" description="Peptidase M14" evidence="17">
    <location>
        <begin position="525"/>
        <end position="816"/>
    </location>
</feature>
<accession>A0A182PB02</accession>
<organism evidence="18 19">
    <name type="scientific">Anopheles epiroticus</name>
    <dbReference type="NCBI Taxonomy" id="199890"/>
    <lineage>
        <taxon>Eukaryota</taxon>
        <taxon>Metazoa</taxon>
        <taxon>Ecdysozoa</taxon>
        <taxon>Arthropoda</taxon>
        <taxon>Hexapoda</taxon>
        <taxon>Insecta</taxon>
        <taxon>Pterygota</taxon>
        <taxon>Neoptera</taxon>
        <taxon>Endopterygota</taxon>
        <taxon>Diptera</taxon>
        <taxon>Nematocera</taxon>
        <taxon>Culicoidea</taxon>
        <taxon>Culicidae</taxon>
        <taxon>Anophelinae</taxon>
        <taxon>Anopheles</taxon>
    </lineage>
</organism>
<dbReference type="VEuPathDB" id="VectorBase:AEPI004107"/>
<keyword evidence="10" id="KW-0862">Zinc</keyword>
<feature type="active site" description="Proton donor/acceptor" evidence="14">
    <location>
        <position position="1200"/>
    </location>
</feature>
<keyword evidence="19" id="KW-1185">Reference proteome</keyword>
<evidence type="ECO:0000256" key="9">
    <source>
        <dbReference type="ARBA" id="ARBA00022801"/>
    </source>
</evidence>
<evidence type="ECO:0000256" key="3">
    <source>
        <dbReference type="ARBA" id="ARBA00005988"/>
    </source>
</evidence>
<comment type="similarity">
    <text evidence="3 14">Belongs to the peptidase M14 family.</text>
</comment>
<comment type="function">
    <text evidence="13">Involved in the digestion of the blood meal.</text>
</comment>
<feature type="chain" id="PRO_5008131154" description="Peptidase M14 domain-containing protein" evidence="16">
    <location>
        <begin position="21"/>
        <end position="1242"/>
    </location>
</feature>
<evidence type="ECO:0000256" key="14">
    <source>
        <dbReference type="PROSITE-ProRule" id="PRU01379"/>
    </source>
</evidence>
<reference evidence="19" key="1">
    <citation type="submission" date="2013-03" db="EMBL/GenBank/DDBJ databases">
        <title>The Genome Sequence of Anopheles epiroticus epiroticus2.</title>
        <authorList>
            <consortium name="The Broad Institute Genomics Platform"/>
            <person name="Neafsey D.E."/>
            <person name="Howell P."/>
            <person name="Walker B."/>
            <person name="Young S.K."/>
            <person name="Zeng Q."/>
            <person name="Gargeya S."/>
            <person name="Fitzgerald M."/>
            <person name="Haas B."/>
            <person name="Abouelleil A."/>
            <person name="Allen A.W."/>
            <person name="Alvarado L."/>
            <person name="Arachchi H.M."/>
            <person name="Berlin A.M."/>
            <person name="Chapman S.B."/>
            <person name="Gainer-Dewar J."/>
            <person name="Goldberg J."/>
            <person name="Griggs A."/>
            <person name="Gujja S."/>
            <person name="Hansen M."/>
            <person name="Howarth C."/>
            <person name="Imamovic A."/>
            <person name="Ireland A."/>
            <person name="Larimer J."/>
            <person name="McCowan C."/>
            <person name="Murphy C."/>
            <person name="Pearson M."/>
            <person name="Poon T.W."/>
            <person name="Priest M."/>
            <person name="Roberts A."/>
            <person name="Saif S."/>
            <person name="Shea T."/>
            <person name="Sisk P."/>
            <person name="Sykes S."/>
            <person name="Wortman J."/>
            <person name="Nusbaum C."/>
            <person name="Birren B."/>
        </authorList>
    </citation>
    <scope>NUCLEOTIDE SEQUENCE [LARGE SCALE GENOMIC DNA]</scope>
    <source>
        <strain evidence="19">Epiroticus2</strain>
    </source>
</reference>
<dbReference type="InterPro" id="IPR000834">
    <property type="entry name" value="Peptidase_M14"/>
</dbReference>
<dbReference type="InterPro" id="IPR057246">
    <property type="entry name" value="CARBOXYPEPT_ZN_1"/>
</dbReference>
<feature type="domain" description="Peptidase M14" evidence="17">
    <location>
        <begin position="944"/>
        <end position="1234"/>
    </location>
</feature>
<dbReference type="Pfam" id="PF02244">
    <property type="entry name" value="Propep_M14"/>
    <property type="match status" value="3"/>
</dbReference>
<evidence type="ECO:0000256" key="2">
    <source>
        <dbReference type="ARBA" id="ARBA00004613"/>
    </source>
</evidence>
<evidence type="ECO:0000256" key="11">
    <source>
        <dbReference type="ARBA" id="ARBA00023049"/>
    </source>
</evidence>
<dbReference type="SUPFAM" id="SSF53187">
    <property type="entry name" value="Zn-dependent exopeptidases"/>
    <property type="match status" value="3"/>
</dbReference>
<evidence type="ECO:0000256" key="15">
    <source>
        <dbReference type="SAM" id="Coils"/>
    </source>
</evidence>
<protein>
    <recommendedName>
        <fullName evidence="17">Peptidase M14 domain-containing protein</fullName>
    </recommendedName>
</protein>
<evidence type="ECO:0000259" key="17">
    <source>
        <dbReference type="PROSITE" id="PS52035"/>
    </source>
</evidence>
<dbReference type="GO" id="GO:0004181">
    <property type="term" value="F:metallocarboxypeptidase activity"/>
    <property type="evidence" value="ECO:0007669"/>
    <property type="project" value="InterPro"/>
</dbReference>
<dbReference type="PANTHER" id="PTHR11705">
    <property type="entry name" value="PROTEASE FAMILY M14 CARBOXYPEPTIDASE A,B"/>
    <property type="match status" value="1"/>
</dbReference>
<comment type="subcellular location">
    <subcellularLocation>
        <location evidence="2">Secreted</location>
    </subcellularLocation>
</comment>
<feature type="coiled-coil region" evidence="15">
    <location>
        <begin position="898"/>
        <end position="929"/>
    </location>
</feature>
<dbReference type="AlphaFoldDB" id="A0A182PB02"/>
<evidence type="ECO:0000313" key="19">
    <source>
        <dbReference type="Proteomes" id="UP000075885"/>
    </source>
</evidence>
<dbReference type="Gene3D" id="3.30.70.340">
    <property type="entry name" value="Metallocarboxypeptidase-like"/>
    <property type="match status" value="3"/>
</dbReference>
<feature type="domain" description="Peptidase M14" evidence="17">
    <location>
        <begin position="121"/>
        <end position="413"/>
    </location>
</feature>
<evidence type="ECO:0000256" key="10">
    <source>
        <dbReference type="ARBA" id="ARBA00022833"/>
    </source>
</evidence>
<keyword evidence="6" id="KW-0645">Protease</keyword>
<name>A0A182PB02_9DIPT</name>
<dbReference type="GO" id="GO:0005615">
    <property type="term" value="C:extracellular space"/>
    <property type="evidence" value="ECO:0007669"/>
    <property type="project" value="TreeGrafter"/>
</dbReference>
<dbReference type="PANTHER" id="PTHR11705:SF140">
    <property type="entry name" value="FI02848P-RELATED"/>
    <property type="match status" value="1"/>
</dbReference>
<dbReference type="EnsemblMetazoa" id="AEPI004107-RA">
    <property type="protein sequence ID" value="AEPI004107-PA"/>
    <property type="gene ID" value="AEPI004107"/>
</dbReference>
<evidence type="ECO:0000256" key="4">
    <source>
        <dbReference type="ARBA" id="ARBA00022525"/>
    </source>
</evidence>
<evidence type="ECO:0000256" key="12">
    <source>
        <dbReference type="ARBA" id="ARBA00023157"/>
    </source>
</evidence>
<keyword evidence="11" id="KW-0482">Metalloprotease</keyword>
<dbReference type="FunFam" id="3.40.630.10:FF:000040">
    <property type="entry name" value="zinc carboxypeptidase"/>
    <property type="match status" value="3"/>
</dbReference>
<dbReference type="PROSITE" id="PS00132">
    <property type="entry name" value="CARBOXYPEPT_ZN_1"/>
    <property type="match status" value="1"/>
</dbReference>
<evidence type="ECO:0000256" key="6">
    <source>
        <dbReference type="ARBA" id="ARBA00022670"/>
    </source>
</evidence>
<evidence type="ECO:0000256" key="7">
    <source>
        <dbReference type="ARBA" id="ARBA00022723"/>
    </source>
</evidence>
<evidence type="ECO:0000256" key="5">
    <source>
        <dbReference type="ARBA" id="ARBA00022645"/>
    </source>
</evidence>
<evidence type="ECO:0000313" key="18">
    <source>
        <dbReference type="EnsemblMetazoa" id="AEPI004107-PA"/>
    </source>
</evidence>
<dbReference type="GO" id="GO:0006508">
    <property type="term" value="P:proteolysis"/>
    <property type="evidence" value="ECO:0007669"/>
    <property type="project" value="UniProtKB-KW"/>
</dbReference>
<dbReference type="Proteomes" id="UP000075885">
    <property type="component" value="Unassembled WGS sequence"/>
</dbReference>
<feature type="signal peptide" evidence="16">
    <location>
        <begin position="1"/>
        <end position="20"/>
    </location>
</feature>
<dbReference type="CDD" id="cd03860">
    <property type="entry name" value="M14_CP_A-B_like"/>
    <property type="match status" value="1"/>
</dbReference>